<dbReference type="PROSITE" id="PS50931">
    <property type="entry name" value="HTH_LYSR"/>
    <property type="match status" value="1"/>
</dbReference>
<name>A0A917B340_HALAA</name>
<dbReference type="FunFam" id="1.10.10.10:FF:000001">
    <property type="entry name" value="LysR family transcriptional regulator"/>
    <property type="match status" value="1"/>
</dbReference>
<dbReference type="Proteomes" id="UP000660110">
    <property type="component" value="Unassembled WGS sequence"/>
</dbReference>
<proteinExistence type="inferred from homology"/>
<evidence type="ECO:0000256" key="4">
    <source>
        <dbReference type="ARBA" id="ARBA00023163"/>
    </source>
</evidence>
<dbReference type="Pfam" id="PF00126">
    <property type="entry name" value="HTH_1"/>
    <property type="match status" value="1"/>
</dbReference>
<dbReference type="PRINTS" id="PR00039">
    <property type="entry name" value="HTHLYSR"/>
</dbReference>
<protein>
    <submittedName>
        <fullName evidence="6">LysR family transcriptional regulator</fullName>
    </submittedName>
</protein>
<reference evidence="6" key="2">
    <citation type="submission" date="2020-09" db="EMBL/GenBank/DDBJ databases">
        <authorList>
            <person name="Sun Q."/>
            <person name="Zhou Y."/>
        </authorList>
    </citation>
    <scope>NUCLEOTIDE SEQUENCE</scope>
    <source>
        <strain evidence="6">CGMCC 1.12153</strain>
    </source>
</reference>
<gene>
    <name evidence="6" type="ORF">GCM10010954_18720</name>
</gene>
<dbReference type="PANTHER" id="PTHR30346">
    <property type="entry name" value="TRANSCRIPTIONAL DUAL REGULATOR HCAR-RELATED"/>
    <property type="match status" value="1"/>
</dbReference>
<dbReference type="AlphaFoldDB" id="A0A917B340"/>
<dbReference type="InterPro" id="IPR000847">
    <property type="entry name" value="LysR_HTH_N"/>
</dbReference>
<evidence type="ECO:0000256" key="3">
    <source>
        <dbReference type="ARBA" id="ARBA00023125"/>
    </source>
</evidence>
<dbReference type="Gene3D" id="3.40.190.10">
    <property type="entry name" value="Periplasmic binding protein-like II"/>
    <property type="match status" value="2"/>
</dbReference>
<dbReference type="RefSeq" id="WP_188377219.1">
    <property type="nucleotide sequence ID" value="NZ_BMEL01000002.1"/>
</dbReference>
<sequence>MNYLSLHYFLSIAYHLNFSKAAEALHISQPGLSQQIAILEKELDVKLLKRSTRQVSLTEEGEFLYQQLTPSFESIQNSVNELKQIGATAHMTIKIATVPSAASHIVPNLLKELKRRYPKISFFIKETTSVHAVKLVHSGEYHLAFIRTPIDVKRTIRSPLQWKEFKRHELKLAVSSKHPSALNSTVNLEDFAEELFFHFDPDHSPALYSLVEHACLSAGFVPKTVGTGPEILTIANLIKEDIGITLLPEDMIELMNDRDVIGLDLKDIHLFSSLSLIWHEENYRQITEAAVSILDMVEV</sequence>
<comment type="caution">
    <text evidence="6">The sequence shown here is derived from an EMBL/GenBank/DDBJ whole genome shotgun (WGS) entry which is preliminary data.</text>
</comment>
<dbReference type="GO" id="GO:0032993">
    <property type="term" value="C:protein-DNA complex"/>
    <property type="evidence" value="ECO:0007669"/>
    <property type="project" value="TreeGrafter"/>
</dbReference>
<keyword evidence="3" id="KW-0238">DNA-binding</keyword>
<dbReference type="GO" id="GO:0003700">
    <property type="term" value="F:DNA-binding transcription factor activity"/>
    <property type="evidence" value="ECO:0007669"/>
    <property type="project" value="InterPro"/>
</dbReference>
<dbReference type="PANTHER" id="PTHR30346:SF28">
    <property type="entry name" value="HTH-TYPE TRANSCRIPTIONAL REGULATOR CYNR"/>
    <property type="match status" value="1"/>
</dbReference>
<dbReference type="Pfam" id="PF03466">
    <property type="entry name" value="LysR_substrate"/>
    <property type="match status" value="1"/>
</dbReference>
<evidence type="ECO:0000256" key="1">
    <source>
        <dbReference type="ARBA" id="ARBA00009437"/>
    </source>
</evidence>
<dbReference type="CDD" id="cd05466">
    <property type="entry name" value="PBP2_LTTR_substrate"/>
    <property type="match status" value="1"/>
</dbReference>
<evidence type="ECO:0000313" key="6">
    <source>
        <dbReference type="EMBL" id="GGF20215.1"/>
    </source>
</evidence>
<organism evidence="6 7">
    <name type="scientific">Halobacillus andaensis</name>
    <dbReference type="NCBI Taxonomy" id="1176239"/>
    <lineage>
        <taxon>Bacteria</taxon>
        <taxon>Bacillati</taxon>
        <taxon>Bacillota</taxon>
        <taxon>Bacilli</taxon>
        <taxon>Bacillales</taxon>
        <taxon>Bacillaceae</taxon>
        <taxon>Halobacillus</taxon>
    </lineage>
</organism>
<evidence type="ECO:0000256" key="2">
    <source>
        <dbReference type="ARBA" id="ARBA00023015"/>
    </source>
</evidence>
<keyword evidence="2" id="KW-0805">Transcription regulation</keyword>
<dbReference type="InterPro" id="IPR005119">
    <property type="entry name" value="LysR_subst-bd"/>
</dbReference>
<keyword evidence="7" id="KW-1185">Reference proteome</keyword>
<reference evidence="6" key="1">
    <citation type="journal article" date="2014" name="Int. J. Syst. Evol. Microbiol.">
        <title>Complete genome sequence of Corynebacterium casei LMG S-19264T (=DSM 44701T), isolated from a smear-ripened cheese.</title>
        <authorList>
            <consortium name="US DOE Joint Genome Institute (JGI-PGF)"/>
            <person name="Walter F."/>
            <person name="Albersmeier A."/>
            <person name="Kalinowski J."/>
            <person name="Ruckert C."/>
        </authorList>
    </citation>
    <scope>NUCLEOTIDE SEQUENCE</scope>
    <source>
        <strain evidence="6">CGMCC 1.12153</strain>
    </source>
</reference>
<dbReference type="Gene3D" id="1.10.10.10">
    <property type="entry name" value="Winged helix-like DNA-binding domain superfamily/Winged helix DNA-binding domain"/>
    <property type="match status" value="1"/>
</dbReference>
<dbReference type="GO" id="GO:0003677">
    <property type="term" value="F:DNA binding"/>
    <property type="evidence" value="ECO:0007669"/>
    <property type="project" value="UniProtKB-KW"/>
</dbReference>
<dbReference type="InterPro" id="IPR036388">
    <property type="entry name" value="WH-like_DNA-bd_sf"/>
</dbReference>
<feature type="domain" description="HTH lysR-type" evidence="5">
    <location>
        <begin position="1"/>
        <end position="58"/>
    </location>
</feature>
<dbReference type="EMBL" id="BMEL01000002">
    <property type="protein sequence ID" value="GGF20215.1"/>
    <property type="molecule type" value="Genomic_DNA"/>
</dbReference>
<dbReference type="InterPro" id="IPR036390">
    <property type="entry name" value="WH_DNA-bd_sf"/>
</dbReference>
<evidence type="ECO:0000313" key="7">
    <source>
        <dbReference type="Proteomes" id="UP000660110"/>
    </source>
</evidence>
<keyword evidence="4" id="KW-0804">Transcription</keyword>
<evidence type="ECO:0000259" key="5">
    <source>
        <dbReference type="PROSITE" id="PS50931"/>
    </source>
</evidence>
<comment type="similarity">
    <text evidence="1">Belongs to the LysR transcriptional regulatory family.</text>
</comment>
<accession>A0A917B340</accession>
<dbReference type="SUPFAM" id="SSF46785">
    <property type="entry name" value="Winged helix' DNA-binding domain"/>
    <property type="match status" value="1"/>
</dbReference>
<dbReference type="SUPFAM" id="SSF53850">
    <property type="entry name" value="Periplasmic binding protein-like II"/>
    <property type="match status" value="1"/>
</dbReference>